<reference evidence="5 6" key="1">
    <citation type="submission" date="2021-02" db="EMBL/GenBank/DDBJ databases">
        <title>De Novo genome assembly of isolated myxobacteria.</title>
        <authorList>
            <person name="Stevens D.C."/>
        </authorList>
    </citation>
    <scope>NUCLEOTIDE SEQUENCE [LARGE SCALE GENOMIC DNA]</scope>
    <source>
        <strain evidence="5 6">SCHIC003</strain>
    </source>
</reference>
<proteinExistence type="predicted"/>
<evidence type="ECO:0000313" key="6">
    <source>
        <dbReference type="Proteomes" id="UP000663090"/>
    </source>
</evidence>
<sequence length="232" mass="25439">MQARASGNAALERRLSGELLESVRPIIRRVVGAVLPFAGSLSAEDLSQVAAMTVLRTVAKYDFTRGSQSFGDVVFFRMKTACQQFPRLHGGDVHVSDWEHKGRTARSIRGAKGNRTRVHCLDIPSHFSDGGATDDLHVCELEVALREVSGRDADDETPEARLLAAERRALVFDAVRRLPREQRELVSRVFGLGGPAQSVRAVAESWGAPKSLVARMLARVLEELRDEVAGAR</sequence>
<evidence type="ECO:0000313" key="5">
    <source>
        <dbReference type="EMBL" id="QSQ18252.1"/>
    </source>
</evidence>
<accession>A0ABX7NHB2</accession>
<evidence type="ECO:0000256" key="1">
    <source>
        <dbReference type="ARBA" id="ARBA00023015"/>
    </source>
</evidence>
<name>A0ABX7NHB2_9BACT</name>
<dbReference type="SUPFAM" id="SSF88659">
    <property type="entry name" value="Sigma3 and sigma4 domains of RNA polymerase sigma factors"/>
    <property type="match status" value="1"/>
</dbReference>
<keyword evidence="1" id="KW-0805">Transcription regulation</keyword>
<organism evidence="5 6">
    <name type="scientific">Myxococcus landrumensis</name>
    <dbReference type="NCBI Taxonomy" id="2813577"/>
    <lineage>
        <taxon>Bacteria</taxon>
        <taxon>Pseudomonadati</taxon>
        <taxon>Myxococcota</taxon>
        <taxon>Myxococcia</taxon>
        <taxon>Myxococcales</taxon>
        <taxon>Cystobacterineae</taxon>
        <taxon>Myxococcaceae</taxon>
        <taxon>Myxococcus</taxon>
    </lineage>
</organism>
<dbReference type="EMBL" id="CP071091">
    <property type="protein sequence ID" value="QSQ18252.1"/>
    <property type="molecule type" value="Genomic_DNA"/>
</dbReference>
<keyword evidence="4" id="KW-0804">Transcription</keyword>
<evidence type="ECO:0000256" key="2">
    <source>
        <dbReference type="ARBA" id="ARBA00023082"/>
    </source>
</evidence>
<gene>
    <name evidence="5" type="ORF">JY572_14505</name>
</gene>
<dbReference type="PANTHER" id="PTHR30385:SF4">
    <property type="entry name" value="RNA POLYMERASE SIGMA-E FACTOR"/>
    <property type="match status" value="1"/>
</dbReference>
<dbReference type="Gene3D" id="1.10.10.10">
    <property type="entry name" value="Winged helix-like DNA-binding domain superfamily/Winged helix DNA-binding domain"/>
    <property type="match status" value="1"/>
</dbReference>
<keyword evidence="2" id="KW-0731">Sigma factor</keyword>
<keyword evidence="6" id="KW-1185">Reference proteome</keyword>
<keyword evidence="3" id="KW-0238">DNA-binding</keyword>
<evidence type="ECO:0000256" key="3">
    <source>
        <dbReference type="ARBA" id="ARBA00023125"/>
    </source>
</evidence>
<evidence type="ECO:0000256" key="4">
    <source>
        <dbReference type="ARBA" id="ARBA00023163"/>
    </source>
</evidence>
<protein>
    <submittedName>
        <fullName evidence="5">Sigma-70 family RNA polymerase sigma factor</fullName>
    </submittedName>
</protein>
<dbReference type="InterPro" id="IPR013324">
    <property type="entry name" value="RNA_pol_sigma_r3/r4-like"/>
</dbReference>
<dbReference type="PANTHER" id="PTHR30385">
    <property type="entry name" value="SIGMA FACTOR F FLAGELLAR"/>
    <property type="match status" value="1"/>
</dbReference>
<dbReference type="InterPro" id="IPR036388">
    <property type="entry name" value="WH-like_DNA-bd_sf"/>
</dbReference>
<dbReference type="Proteomes" id="UP000663090">
    <property type="component" value="Chromosome"/>
</dbReference>